<dbReference type="OrthoDB" id="10178683at2759"/>
<protein>
    <submittedName>
        <fullName evidence="1">Uncharacterized protein</fullName>
    </submittedName>
</protein>
<feature type="non-terminal residue" evidence="1">
    <location>
        <position position="1"/>
    </location>
</feature>
<dbReference type="Proteomes" id="UP000276133">
    <property type="component" value="Unassembled WGS sequence"/>
</dbReference>
<organism evidence="1 2">
    <name type="scientific">Brachionus plicatilis</name>
    <name type="common">Marine rotifer</name>
    <name type="synonym">Brachionus muelleri</name>
    <dbReference type="NCBI Taxonomy" id="10195"/>
    <lineage>
        <taxon>Eukaryota</taxon>
        <taxon>Metazoa</taxon>
        <taxon>Spiralia</taxon>
        <taxon>Gnathifera</taxon>
        <taxon>Rotifera</taxon>
        <taxon>Eurotatoria</taxon>
        <taxon>Monogononta</taxon>
        <taxon>Pseudotrocha</taxon>
        <taxon>Ploima</taxon>
        <taxon>Brachionidae</taxon>
        <taxon>Brachionus</taxon>
    </lineage>
</organism>
<dbReference type="AlphaFoldDB" id="A0A3M7RA72"/>
<reference evidence="1 2" key="1">
    <citation type="journal article" date="2018" name="Sci. Rep.">
        <title>Genomic signatures of local adaptation to the degree of environmental predictability in rotifers.</title>
        <authorList>
            <person name="Franch-Gras L."/>
            <person name="Hahn C."/>
            <person name="Garcia-Roger E.M."/>
            <person name="Carmona M.J."/>
            <person name="Serra M."/>
            <person name="Gomez A."/>
        </authorList>
    </citation>
    <scope>NUCLEOTIDE SEQUENCE [LARGE SCALE GENOMIC DNA]</scope>
    <source>
        <strain evidence="1">HYR1</strain>
    </source>
</reference>
<dbReference type="EMBL" id="REGN01003853">
    <property type="protein sequence ID" value="RNA20440.1"/>
    <property type="molecule type" value="Genomic_DNA"/>
</dbReference>
<evidence type="ECO:0000313" key="1">
    <source>
        <dbReference type="EMBL" id="RNA20440.1"/>
    </source>
</evidence>
<accession>A0A3M7RA72</accession>
<proteinExistence type="predicted"/>
<gene>
    <name evidence="1" type="ORF">BpHYR1_041986</name>
</gene>
<name>A0A3M7RA72_BRAPC</name>
<feature type="non-terminal residue" evidence="1">
    <location>
        <position position="108"/>
    </location>
</feature>
<keyword evidence="2" id="KW-1185">Reference proteome</keyword>
<evidence type="ECO:0000313" key="2">
    <source>
        <dbReference type="Proteomes" id="UP000276133"/>
    </source>
</evidence>
<comment type="caution">
    <text evidence="1">The sequence shown here is derived from an EMBL/GenBank/DDBJ whole genome shotgun (WGS) entry which is preliminary data.</text>
</comment>
<sequence>SLFICMTPPCYNGWLLHTVNTSVVNRKTYRGYKEGESFTRPVPARSQPEPTIKIYPNVVVNVDAEAIQGGLNLSRGRLLNKSAIELRRPAVSVFQPALDLSGPTTTKM</sequence>